<dbReference type="InterPro" id="IPR014044">
    <property type="entry name" value="CAP_dom"/>
</dbReference>
<dbReference type="AlphaFoldDB" id="U5VZL5"/>
<dbReference type="OrthoDB" id="8611574at2"/>
<dbReference type="InterPro" id="IPR035940">
    <property type="entry name" value="CAP_sf"/>
</dbReference>
<dbReference type="Pfam" id="PF00188">
    <property type="entry name" value="CAP"/>
    <property type="match status" value="1"/>
</dbReference>
<gene>
    <name evidence="2" type="ORF">AFR_13975</name>
</gene>
<keyword evidence="3" id="KW-1185">Reference proteome</keyword>
<dbReference type="eggNOG" id="COG2340">
    <property type="taxonomic scope" value="Bacteria"/>
</dbReference>
<dbReference type="CDD" id="cd05379">
    <property type="entry name" value="CAP_bacterial"/>
    <property type="match status" value="1"/>
</dbReference>
<dbReference type="PANTHER" id="PTHR31157:SF1">
    <property type="entry name" value="SCP DOMAIN-CONTAINING PROTEIN"/>
    <property type="match status" value="1"/>
</dbReference>
<reference evidence="2 3" key="1">
    <citation type="journal article" date="2014" name="J. Biotechnol.">
        <title>Complete genome sequence of the actinobacterium Actinoplanes friuliensis HAG 010964, producer of the lipopeptide antibiotic friulimycin.</title>
        <authorList>
            <person name="Ruckert C."/>
            <person name="Szczepanowski R."/>
            <person name="Albersmeier A."/>
            <person name="Goesmann A."/>
            <person name="Fischer N."/>
            <person name="Steinkamper A."/>
            <person name="Puhler A."/>
            <person name="Biener R."/>
            <person name="Schwartz D."/>
            <person name="Kalinowski J."/>
        </authorList>
    </citation>
    <scope>NUCLEOTIDE SEQUENCE [LARGE SCALE GENOMIC DNA]</scope>
    <source>
        <strain evidence="2 3">DSM 7358</strain>
    </source>
</reference>
<accession>U5VZL5</accession>
<evidence type="ECO:0000259" key="1">
    <source>
        <dbReference type="Pfam" id="PF00188"/>
    </source>
</evidence>
<dbReference type="STRING" id="1246995.AFR_13975"/>
<name>U5VZL5_9ACTN</name>
<dbReference type="Proteomes" id="UP000017746">
    <property type="component" value="Chromosome"/>
</dbReference>
<dbReference type="RefSeq" id="WP_023361140.1">
    <property type="nucleotide sequence ID" value="NC_022657.1"/>
</dbReference>
<feature type="domain" description="SCP" evidence="1">
    <location>
        <begin position="16"/>
        <end position="131"/>
    </location>
</feature>
<proteinExistence type="predicted"/>
<dbReference type="HOGENOM" id="CLU_048111_3_4_11"/>
<protein>
    <recommendedName>
        <fullName evidence="1">SCP domain-containing protein</fullName>
    </recommendedName>
</protein>
<sequence>MMRTPVREDLERRVVAAVNEERRRARLGRLVAEPLLAVAARAHSDDMAQRGYFSHHSPEGTTAGDRVAVTGYQFAVVGENIAWGQRTAREVMTAWMNSRGHKANILDAGFTRIGVGVAADRHGSPVWTQVFAA</sequence>
<organism evidence="2 3">
    <name type="scientific">Actinoplanes friuliensis DSM 7358</name>
    <dbReference type="NCBI Taxonomy" id="1246995"/>
    <lineage>
        <taxon>Bacteria</taxon>
        <taxon>Bacillati</taxon>
        <taxon>Actinomycetota</taxon>
        <taxon>Actinomycetes</taxon>
        <taxon>Micromonosporales</taxon>
        <taxon>Micromonosporaceae</taxon>
        <taxon>Actinoplanes</taxon>
    </lineage>
</organism>
<dbReference type="SUPFAM" id="SSF55797">
    <property type="entry name" value="PR-1-like"/>
    <property type="match status" value="1"/>
</dbReference>
<evidence type="ECO:0000313" key="2">
    <source>
        <dbReference type="EMBL" id="AGZ41081.1"/>
    </source>
</evidence>
<dbReference type="PATRIC" id="fig|1246995.3.peg.2835"/>
<dbReference type="PANTHER" id="PTHR31157">
    <property type="entry name" value="SCP DOMAIN-CONTAINING PROTEIN"/>
    <property type="match status" value="1"/>
</dbReference>
<dbReference type="Gene3D" id="3.40.33.10">
    <property type="entry name" value="CAP"/>
    <property type="match status" value="1"/>
</dbReference>
<dbReference type="EMBL" id="CP006272">
    <property type="protein sequence ID" value="AGZ41081.1"/>
    <property type="molecule type" value="Genomic_DNA"/>
</dbReference>
<dbReference type="KEGG" id="afs:AFR_13975"/>
<evidence type="ECO:0000313" key="3">
    <source>
        <dbReference type="Proteomes" id="UP000017746"/>
    </source>
</evidence>